<sequence>MLPNLKVTQLKQISREQQKFINGGRIPTLKEFCCGPRSQGWWIQQYPFLATDPYYTCTIDVCSN</sequence>
<dbReference type="AlphaFoldDB" id="A0A504JI43"/>
<dbReference type="Proteomes" id="UP000315540">
    <property type="component" value="Unassembled WGS sequence"/>
</dbReference>
<reference evidence="1 2" key="1">
    <citation type="submission" date="2019-06" db="EMBL/GenBank/DDBJ databases">
        <authorList>
            <person name="Meng X."/>
        </authorList>
    </citation>
    <scope>NUCLEOTIDE SEQUENCE [LARGE SCALE GENOMIC DNA]</scope>
    <source>
        <strain evidence="1 2">M625</strain>
    </source>
</reference>
<comment type="caution">
    <text evidence="1">The sequence shown here is derived from an EMBL/GenBank/DDBJ whole genome shotgun (WGS) entry which is preliminary data.</text>
</comment>
<accession>A0A504JI43</accession>
<gene>
    <name evidence="1" type="ORF">FHK87_12775</name>
</gene>
<evidence type="ECO:0000313" key="2">
    <source>
        <dbReference type="Proteomes" id="UP000315540"/>
    </source>
</evidence>
<dbReference type="EMBL" id="VFWZ01000003">
    <property type="protein sequence ID" value="TPN86141.1"/>
    <property type="molecule type" value="Genomic_DNA"/>
</dbReference>
<name>A0A504JI43_9FLAO</name>
<keyword evidence="2" id="KW-1185">Reference proteome</keyword>
<proteinExistence type="predicted"/>
<protein>
    <submittedName>
        <fullName evidence="1">Uncharacterized protein</fullName>
    </submittedName>
</protein>
<evidence type="ECO:0000313" key="1">
    <source>
        <dbReference type="EMBL" id="TPN86141.1"/>
    </source>
</evidence>
<dbReference type="OrthoDB" id="1163945at2"/>
<dbReference type="RefSeq" id="WP_140593495.1">
    <property type="nucleotide sequence ID" value="NZ_VFWZ01000003.1"/>
</dbReference>
<organism evidence="1 2">
    <name type="scientific">Aquimarina algicola</name>
    <dbReference type="NCBI Taxonomy" id="2589995"/>
    <lineage>
        <taxon>Bacteria</taxon>
        <taxon>Pseudomonadati</taxon>
        <taxon>Bacteroidota</taxon>
        <taxon>Flavobacteriia</taxon>
        <taxon>Flavobacteriales</taxon>
        <taxon>Flavobacteriaceae</taxon>
        <taxon>Aquimarina</taxon>
    </lineage>
</organism>